<dbReference type="GeneTree" id="ENSGT00650000095065"/>
<dbReference type="Proteomes" id="UP000001595">
    <property type="component" value="Chromosome 17"/>
</dbReference>
<organism evidence="2 3">
    <name type="scientific">Pongo abelii</name>
    <name type="common">Sumatran orangutan</name>
    <name type="synonym">Pongo pygmaeus abelii</name>
    <dbReference type="NCBI Taxonomy" id="9601"/>
    <lineage>
        <taxon>Eukaryota</taxon>
        <taxon>Metazoa</taxon>
        <taxon>Chordata</taxon>
        <taxon>Craniata</taxon>
        <taxon>Vertebrata</taxon>
        <taxon>Euteleostomi</taxon>
        <taxon>Mammalia</taxon>
        <taxon>Eutheria</taxon>
        <taxon>Euarchontoglires</taxon>
        <taxon>Primates</taxon>
        <taxon>Haplorrhini</taxon>
        <taxon>Catarrhini</taxon>
        <taxon>Hominidae</taxon>
        <taxon>Pongo</taxon>
    </lineage>
</organism>
<evidence type="ECO:0000256" key="1">
    <source>
        <dbReference type="SAM" id="MobiDB-lite"/>
    </source>
</evidence>
<reference evidence="2" key="3">
    <citation type="submission" date="2025-09" db="UniProtKB">
        <authorList>
            <consortium name="Ensembl"/>
        </authorList>
    </citation>
    <scope>IDENTIFICATION</scope>
</reference>
<feature type="region of interest" description="Disordered" evidence="1">
    <location>
        <begin position="1"/>
        <end position="68"/>
    </location>
</feature>
<reference evidence="2" key="2">
    <citation type="submission" date="2025-08" db="UniProtKB">
        <authorList>
            <consortium name="Ensembl"/>
        </authorList>
    </citation>
    <scope>IDENTIFICATION</scope>
</reference>
<proteinExistence type="predicted"/>
<dbReference type="AlphaFoldDB" id="A0A8I5YPD8"/>
<dbReference type="OMA" id="FWFFFCG"/>
<sequence length="158" mass="16508">MATPRAPKAGTAAPSAPRPPPRALPGCGWTRLRGARGARLPSRGSPGTTRRAPREPAPLAPVLWSDPGQPLAACSGPLGEPRADPGASTRCAATMIPRGKRTGGRSCGSSPRMGRGERAELSFPAAAPRLKRGFGFWFFFCGNSSVEILLACHTTHPF</sequence>
<evidence type="ECO:0000313" key="2">
    <source>
        <dbReference type="Ensembl" id="ENSPPYP00000038752.1"/>
    </source>
</evidence>
<dbReference type="Ensembl" id="ENSPPYT00000047249.1">
    <property type="protein sequence ID" value="ENSPPYP00000038752.1"/>
    <property type="gene ID" value="ENSPPYG00000031260.1"/>
</dbReference>
<keyword evidence="3" id="KW-1185">Reference proteome</keyword>
<feature type="region of interest" description="Disordered" evidence="1">
    <location>
        <begin position="96"/>
        <end position="116"/>
    </location>
</feature>
<protein>
    <submittedName>
        <fullName evidence="2">Uncharacterized protein</fullName>
    </submittedName>
</protein>
<evidence type="ECO:0000313" key="3">
    <source>
        <dbReference type="Proteomes" id="UP000001595"/>
    </source>
</evidence>
<name>A0A8I5YPD8_PONAB</name>
<accession>A0A8I5YPD8</accession>
<reference evidence="2 3" key="1">
    <citation type="submission" date="2008-02" db="EMBL/GenBank/DDBJ databases">
        <title>A 6x draft sequence assembly of the Pongo pygmaeus abelii genome.</title>
        <authorList>
            <person name="Wilson R.K."/>
            <person name="Mardis E."/>
        </authorList>
    </citation>
    <scope>NUCLEOTIDE SEQUENCE [LARGE SCALE GENOMIC DNA]</scope>
</reference>